<protein>
    <submittedName>
        <fullName evidence="1">RNA polymerase sigma-70 factor (ECF subfamily)</fullName>
    </submittedName>
</protein>
<dbReference type="InterPro" id="IPR013325">
    <property type="entry name" value="RNA_pol_sigma_r2"/>
</dbReference>
<sequence>MQSPISHADLQTLLHEADIAARRLIRKLHLSKEDLDDIRQDLLVDLIARLPAFDRQRGSLGAFAGLVLRNQATRIAARIKRERAMFGTAPVSLDEVVPAHDGATRGELVGEEEELSAWLGQRVDGFAAIEQRLAVERGLGLLDRRDGALCAALAHTTIERLAAQGRGSRSTLYRRLEHIRLALTAHGLKAA</sequence>
<organism evidence="1 2">
    <name type="scientific">Tepidamorphus gemmatus</name>
    <dbReference type="NCBI Taxonomy" id="747076"/>
    <lineage>
        <taxon>Bacteria</taxon>
        <taxon>Pseudomonadati</taxon>
        <taxon>Pseudomonadota</taxon>
        <taxon>Alphaproteobacteria</taxon>
        <taxon>Hyphomicrobiales</taxon>
        <taxon>Tepidamorphaceae</taxon>
        <taxon>Tepidamorphus</taxon>
    </lineage>
</organism>
<accession>A0A4R3MCF5</accession>
<dbReference type="GO" id="GO:0003700">
    <property type="term" value="F:DNA-binding transcription factor activity"/>
    <property type="evidence" value="ECO:0007669"/>
    <property type="project" value="InterPro"/>
</dbReference>
<gene>
    <name evidence="1" type="ORF">EDC22_10520</name>
</gene>
<evidence type="ECO:0000313" key="2">
    <source>
        <dbReference type="Proteomes" id="UP000295678"/>
    </source>
</evidence>
<evidence type="ECO:0000313" key="1">
    <source>
        <dbReference type="EMBL" id="TCT10523.1"/>
    </source>
</evidence>
<dbReference type="Proteomes" id="UP000295678">
    <property type="component" value="Unassembled WGS sequence"/>
</dbReference>
<dbReference type="EMBL" id="SMAK01000005">
    <property type="protein sequence ID" value="TCT10523.1"/>
    <property type="molecule type" value="Genomic_DNA"/>
</dbReference>
<dbReference type="AlphaFoldDB" id="A0A4R3MCF5"/>
<dbReference type="SUPFAM" id="SSF88946">
    <property type="entry name" value="Sigma2 domain of RNA polymerase sigma factors"/>
    <property type="match status" value="1"/>
</dbReference>
<dbReference type="Gene3D" id="1.10.1740.10">
    <property type="match status" value="1"/>
</dbReference>
<reference evidence="1 2" key="1">
    <citation type="submission" date="2019-03" db="EMBL/GenBank/DDBJ databases">
        <title>Genomic Encyclopedia of Type Strains, Phase IV (KMG-IV): sequencing the most valuable type-strain genomes for metagenomic binning, comparative biology and taxonomic classification.</title>
        <authorList>
            <person name="Goeker M."/>
        </authorList>
    </citation>
    <scope>NUCLEOTIDE SEQUENCE [LARGE SCALE GENOMIC DNA]</scope>
    <source>
        <strain evidence="1 2">DSM 19345</strain>
    </source>
</reference>
<comment type="caution">
    <text evidence="1">The sequence shown here is derived from an EMBL/GenBank/DDBJ whole genome shotgun (WGS) entry which is preliminary data.</text>
</comment>
<dbReference type="GO" id="GO:0006352">
    <property type="term" value="P:DNA-templated transcription initiation"/>
    <property type="evidence" value="ECO:0007669"/>
    <property type="project" value="InterPro"/>
</dbReference>
<dbReference type="OrthoDB" id="7766037at2"/>
<dbReference type="RefSeq" id="WP_132806388.1">
    <property type="nucleotide sequence ID" value="NZ_SMAK01000005.1"/>
</dbReference>
<proteinExistence type="predicted"/>
<name>A0A4R3MCF5_9HYPH</name>
<keyword evidence="2" id="KW-1185">Reference proteome</keyword>